<keyword evidence="3" id="KW-0689">Ribosomal protein</keyword>
<dbReference type="PANTHER" id="PTHR28554">
    <property type="entry name" value="39S RIBOSOMAL PROTEIN L45, MITOCHONDRIAL"/>
    <property type="match status" value="1"/>
</dbReference>
<protein>
    <recommendedName>
        <fullName evidence="7">Large ribosomal subunit protein mL45</fullName>
    </recommendedName>
    <alternativeName>
        <fullName evidence="8">39S ribosomal protein L45, mitochondrial</fullName>
    </alternativeName>
</protein>
<accession>A0A4P9XWC4</accession>
<keyword evidence="5" id="KW-0687">Ribonucleoprotein</keyword>
<keyword evidence="4" id="KW-0496">Mitochondrion</keyword>
<evidence type="ECO:0000313" key="11">
    <source>
        <dbReference type="Proteomes" id="UP000271241"/>
    </source>
</evidence>
<feature type="domain" description="Tim44-like" evidence="9">
    <location>
        <begin position="92"/>
        <end position="242"/>
    </location>
</feature>
<dbReference type="SMART" id="SM00978">
    <property type="entry name" value="Tim44"/>
    <property type="match status" value="1"/>
</dbReference>
<reference evidence="11" key="1">
    <citation type="journal article" date="2018" name="Nat. Microbiol.">
        <title>Leveraging single-cell genomics to expand the fungal tree of life.</title>
        <authorList>
            <person name="Ahrendt S.R."/>
            <person name="Quandt C.A."/>
            <person name="Ciobanu D."/>
            <person name="Clum A."/>
            <person name="Salamov A."/>
            <person name="Andreopoulos B."/>
            <person name="Cheng J.F."/>
            <person name="Woyke T."/>
            <person name="Pelin A."/>
            <person name="Henrissat B."/>
            <person name="Reynolds N.K."/>
            <person name="Benny G.L."/>
            <person name="Smith M.E."/>
            <person name="James T.Y."/>
            <person name="Grigoriev I.V."/>
        </authorList>
    </citation>
    <scope>NUCLEOTIDE SEQUENCE [LARGE SCALE GENOMIC DNA]</scope>
    <source>
        <strain evidence="11">RSA 1356</strain>
    </source>
</reference>
<dbReference type="STRING" id="78915.A0A4P9XWC4"/>
<dbReference type="OrthoDB" id="19619at2759"/>
<evidence type="ECO:0000313" key="10">
    <source>
        <dbReference type="EMBL" id="RKP10614.1"/>
    </source>
</evidence>
<dbReference type="Gene3D" id="3.10.450.240">
    <property type="match status" value="1"/>
</dbReference>
<evidence type="ECO:0000256" key="5">
    <source>
        <dbReference type="ARBA" id="ARBA00023274"/>
    </source>
</evidence>
<dbReference type="SUPFAM" id="SSF54427">
    <property type="entry name" value="NTF2-like"/>
    <property type="match status" value="1"/>
</dbReference>
<dbReference type="Proteomes" id="UP000271241">
    <property type="component" value="Unassembled WGS sequence"/>
</dbReference>
<organism evidence="10 11">
    <name type="scientific">Thamnocephalis sphaerospora</name>
    <dbReference type="NCBI Taxonomy" id="78915"/>
    <lineage>
        <taxon>Eukaryota</taxon>
        <taxon>Fungi</taxon>
        <taxon>Fungi incertae sedis</taxon>
        <taxon>Zoopagomycota</taxon>
        <taxon>Zoopagomycotina</taxon>
        <taxon>Zoopagomycetes</taxon>
        <taxon>Zoopagales</taxon>
        <taxon>Sigmoideomycetaceae</taxon>
        <taxon>Thamnocephalis</taxon>
    </lineage>
</organism>
<evidence type="ECO:0000256" key="4">
    <source>
        <dbReference type="ARBA" id="ARBA00023128"/>
    </source>
</evidence>
<evidence type="ECO:0000256" key="2">
    <source>
        <dbReference type="ARBA" id="ARBA00022946"/>
    </source>
</evidence>
<dbReference type="PANTHER" id="PTHR28554:SF1">
    <property type="entry name" value="LARGE RIBOSOMAL SUBUNIT PROTEIN ML45"/>
    <property type="match status" value="1"/>
</dbReference>
<comment type="similarity">
    <text evidence="6">Belongs to the mitochondrion-specific ribosomal protein mL45 family.</text>
</comment>
<dbReference type="GO" id="GO:0005840">
    <property type="term" value="C:ribosome"/>
    <property type="evidence" value="ECO:0007669"/>
    <property type="project" value="UniProtKB-KW"/>
</dbReference>
<comment type="subcellular location">
    <subcellularLocation>
        <location evidence="1">Mitochondrion</location>
    </subcellularLocation>
</comment>
<dbReference type="InterPro" id="IPR051975">
    <property type="entry name" value="mtLSU_mL45"/>
</dbReference>
<dbReference type="GO" id="GO:0005739">
    <property type="term" value="C:mitochondrion"/>
    <property type="evidence" value="ECO:0007669"/>
    <property type="project" value="UniProtKB-SubCell"/>
</dbReference>
<dbReference type="InterPro" id="IPR032710">
    <property type="entry name" value="NTF2-like_dom_sf"/>
</dbReference>
<evidence type="ECO:0000259" key="9">
    <source>
        <dbReference type="SMART" id="SM00978"/>
    </source>
</evidence>
<name>A0A4P9XWC4_9FUNG</name>
<dbReference type="GO" id="GO:1990904">
    <property type="term" value="C:ribonucleoprotein complex"/>
    <property type="evidence" value="ECO:0007669"/>
    <property type="project" value="UniProtKB-KW"/>
</dbReference>
<gene>
    <name evidence="10" type="ORF">THASP1DRAFT_21690</name>
</gene>
<keyword evidence="2" id="KW-0809">Transit peptide</keyword>
<sequence>MATSLRLGLFTRPTGLTGRLLQAQLRPAVFAQLGVRGYVSQQFQERHQQRLILREYGMIDDFVPLPRSKRPSLLSKVGFRSAVKHWKNLAATTFAIGTIRFQVKGWRPKPFAQEAQRVYEEMNDAFARGDREALREVCTEGMFSRVKNEIKNRVGTFRWACHGNVEPPRIVSARFGRLGENMMLAQVTVRMHTKQSMAVYNKKNQLIAGNPDQPQNILEYVVMQRVIGPGESEQWQIYGKVHEKPVMDV</sequence>
<evidence type="ECO:0000256" key="6">
    <source>
        <dbReference type="ARBA" id="ARBA00038073"/>
    </source>
</evidence>
<evidence type="ECO:0000256" key="3">
    <source>
        <dbReference type="ARBA" id="ARBA00022980"/>
    </source>
</evidence>
<dbReference type="EMBL" id="KZ992444">
    <property type="protein sequence ID" value="RKP10614.1"/>
    <property type="molecule type" value="Genomic_DNA"/>
</dbReference>
<dbReference type="InterPro" id="IPR007379">
    <property type="entry name" value="Tim44-like_dom"/>
</dbReference>
<evidence type="ECO:0000256" key="7">
    <source>
        <dbReference type="ARBA" id="ARBA00039448"/>
    </source>
</evidence>
<evidence type="ECO:0000256" key="8">
    <source>
        <dbReference type="ARBA" id="ARBA00043031"/>
    </source>
</evidence>
<proteinExistence type="inferred from homology"/>
<keyword evidence="11" id="KW-1185">Reference proteome</keyword>
<evidence type="ECO:0000256" key="1">
    <source>
        <dbReference type="ARBA" id="ARBA00004173"/>
    </source>
</evidence>
<dbReference type="AlphaFoldDB" id="A0A4P9XWC4"/>
<dbReference type="Pfam" id="PF04280">
    <property type="entry name" value="Tim44"/>
    <property type="match status" value="1"/>
</dbReference>